<dbReference type="GO" id="GO:0005829">
    <property type="term" value="C:cytosol"/>
    <property type="evidence" value="ECO:0007669"/>
    <property type="project" value="TreeGrafter"/>
</dbReference>
<dbReference type="SUPFAM" id="SSF52172">
    <property type="entry name" value="CheY-like"/>
    <property type="match status" value="1"/>
</dbReference>
<evidence type="ECO:0000259" key="4">
    <source>
        <dbReference type="PROSITE" id="PS50110"/>
    </source>
</evidence>
<evidence type="ECO:0000256" key="2">
    <source>
        <dbReference type="ARBA" id="ARBA00023125"/>
    </source>
</evidence>
<keyword evidence="1" id="KW-0902">Two-component regulatory system</keyword>
<dbReference type="SMART" id="SM00448">
    <property type="entry name" value="REC"/>
    <property type="match status" value="1"/>
</dbReference>
<name>A0A127FEF1_STEDE</name>
<dbReference type="PANTHER" id="PTHR48111">
    <property type="entry name" value="REGULATOR OF RPOS"/>
    <property type="match status" value="1"/>
</dbReference>
<dbReference type="PANTHER" id="PTHR48111:SF3">
    <property type="entry name" value="TRANSCRIPTIONAL REGULATORY PROTEIN BTSR"/>
    <property type="match status" value="1"/>
</dbReference>
<keyword evidence="7" id="KW-1185">Reference proteome</keyword>
<dbReference type="Gene3D" id="3.40.50.2300">
    <property type="match status" value="1"/>
</dbReference>
<dbReference type="GO" id="GO:0000156">
    <property type="term" value="F:phosphorelay response regulator activity"/>
    <property type="evidence" value="ECO:0007669"/>
    <property type="project" value="TreeGrafter"/>
</dbReference>
<evidence type="ECO:0000259" key="5">
    <source>
        <dbReference type="PROSITE" id="PS50930"/>
    </source>
</evidence>
<evidence type="ECO:0000313" key="6">
    <source>
        <dbReference type="EMBL" id="AMN48330.1"/>
    </source>
</evidence>
<dbReference type="Proteomes" id="UP000070250">
    <property type="component" value="Chromosome"/>
</dbReference>
<dbReference type="Pfam" id="PF00072">
    <property type="entry name" value="Response_reg"/>
    <property type="match status" value="1"/>
</dbReference>
<evidence type="ECO:0000313" key="7">
    <source>
        <dbReference type="Proteomes" id="UP000070250"/>
    </source>
</evidence>
<dbReference type="PROSITE" id="PS50110">
    <property type="entry name" value="RESPONSE_REGULATORY"/>
    <property type="match status" value="1"/>
</dbReference>
<feature type="domain" description="Response regulatory" evidence="4">
    <location>
        <begin position="2"/>
        <end position="116"/>
    </location>
</feature>
<dbReference type="PROSITE" id="PS50930">
    <property type="entry name" value="HTH_LYTTR"/>
    <property type="match status" value="1"/>
</dbReference>
<dbReference type="AlphaFoldDB" id="A0A127FEF1"/>
<dbReference type="GO" id="GO:0006355">
    <property type="term" value="P:regulation of DNA-templated transcription"/>
    <property type="evidence" value="ECO:0007669"/>
    <property type="project" value="TreeGrafter"/>
</dbReference>
<dbReference type="KEGG" id="sdf:ACG33_14745"/>
<organism evidence="6 7">
    <name type="scientific">Steroidobacter denitrificans</name>
    <dbReference type="NCBI Taxonomy" id="465721"/>
    <lineage>
        <taxon>Bacteria</taxon>
        <taxon>Pseudomonadati</taxon>
        <taxon>Pseudomonadota</taxon>
        <taxon>Gammaproteobacteria</taxon>
        <taxon>Steroidobacterales</taxon>
        <taxon>Steroidobacteraceae</taxon>
        <taxon>Steroidobacter</taxon>
    </lineage>
</organism>
<gene>
    <name evidence="6" type="ORF">ACG33_14745</name>
</gene>
<proteinExistence type="predicted"/>
<dbReference type="Pfam" id="PF04397">
    <property type="entry name" value="LytTR"/>
    <property type="match status" value="1"/>
</dbReference>
<dbReference type="Gene3D" id="2.40.50.1020">
    <property type="entry name" value="LytTr DNA-binding domain"/>
    <property type="match status" value="1"/>
</dbReference>
<dbReference type="GO" id="GO:0032993">
    <property type="term" value="C:protein-DNA complex"/>
    <property type="evidence" value="ECO:0007669"/>
    <property type="project" value="TreeGrafter"/>
</dbReference>
<feature type="domain" description="HTH LytTR-type" evidence="5">
    <location>
        <begin position="139"/>
        <end position="243"/>
    </location>
</feature>
<dbReference type="InterPro" id="IPR039420">
    <property type="entry name" value="WalR-like"/>
</dbReference>
<evidence type="ECO:0000256" key="3">
    <source>
        <dbReference type="PROSITE-ProRule" id="PRU00169"/>
    </source>
</evidence>
<dbReference type="STRING" id="465721.ACG33_14745"/>
<reference evidence="6 7" key="1">
    <citation type="submission" date="2015-06" db="EMBL/GenBank/DDBJ databases">
        <title>A Comprehensive Approach to Explore the Metabolic and Phylogenetic Diversity of Bacterial Steroid Degradation in the Environment: Testosterone as an Example.</title>
        <authorList>
            <person name="Yang F.-C."/>
            <person name="Chen Y.-L."/>
            <person name="Yu C.-P."/>
            <person name="Tang S.-L."/>
            <person name="Wang P.-H."/>
            <person name="Ismail W."/>
            <person name="Wang C.-H."/>
            <person name="Yang C.-Y."/>
            <person name="Chiang Y.-R."/>
        </authorList>
    </citation>
    <scope>NUCLEOTIDE SEQUENCE [LARGE SCALE GENOMIC DNA]</scope>
    <source>
        <strain evidence="6 7">DSM 18526</strain>
    </source>
</reference>
<dbReference type="InterPro" id="IPR011006">
    <property type="entry name" value="CheY-like_superfamily"/>
</dbReference>
<evidence type="ECO:0008006" key="8">
    <source>
        <dbReference type="Google" id="ProtNLM"/>
    </source>
</evidence>
<keyword evidence="2" id="KW-0238">DNA-binding</keyword>
<evidence type="ECO:0000256" key="1">
    <source>
        <dbReference type="ARBA" id="ARBA00023012"/>
    </source>
</evidence>
<dbReference type="OrthoDB" id="236568at2"/>
<keyword evidence="3" id="KW-0597">Phosphoprotein</keyword>
<dbReference type="InterPro" id="IPR007492">
    <property type="entry name" value="LytTR_DNA-bd_dom"/>
</dbReference>
<dbReference type="EMBL" id="CP011971">
    <property type="protein sequence ID" value="AMN48330.1"/>
    <property type="molecule type" value="Genomic_DNA"/>
</dbReference>
<dbReference type="GO" id="GO:0000976">
    <property type="term" value="F:transcription cis-regulatory region binding"/>
    <property type="evidence" value="ECO:0007669"/>
    <property type="project" value="TreeGrafter"/>
</dbReference>
<protein>
    <recommendedName>
        <fullName evidence="8">Chemotaxis protein CheY</fullName>
    </recommendedName>
</protein>
<dbReference type="InterPro" id="IPR001789">
    <property type="entry name" value="Sig_transdc_resp-reg_receiver"/>
</dbReference>
<dbReference type="RefSeq" id="WP_066922318.1">
    <property type="nucleotide sequence ID" value="NZ_CP011971.1"/>
</dbReference>
<sequence>MRVLIVDDEPPARERLRRLLDEIEDYEIVGEAGDGQEALDRCGELQPDVVLLDVRMPGLSGIQVARHIDTLEDPPAVIFTTAYDQYAVDAFETEAVGYLLKPVRKEKLAHALRHASRVSPSRLVKVAQAARIEHRREQICARHGEQLRLIPVDDIRYFLADQKYVTVKHQHGECLIDESLKALAEEFSPDFVRIHRNALIAEKYISAVERTDSGQYTVRVRDCGDVLEVSRRHSAALLRRIRGEN</sequence>
<accession>A0A127FEF1</accession>
<feature type="modified residue" description="4-aspartylphosphate" evidence="3">
    <location>
        <position position="53"/>
    </location>
</feature>
<dbReference type="PATRIC" id="fig|465721.4.peg.3153"/>
<dbReference type="SMART" id="SM00850">
    <property type="entry name" value="LytTR"/>
    <property type="match status" value="1"/>
</dbReference>